<accession>A0A176JZH1</accession>
<dbReference type="Gene3D" id="3.10.20.740">
    <property type="match status" value="1"/>
</dbReference>
<dbReference type="Pfam" id="PF02256">
    <property type="entry name" value="Fe_hyd_SSU"/>
    <property type="match status" value="1"/>
</dbReference>
<feature type="domain" description="4Fe-4S ferredoxin-type" evidence="15">
    <location>
        <begin position="134"/>
        <end position="165"/>
    </location>
</feature>
<dbReference type="PROSITE" id="PS00198">
    <property type="entry name" value="4FE4S_FER_1"/>
    <property type="match status" value="1"/>
</dbReference>
<dbReference type="InterPro" id="IPR036249">
    <property type="entry name" value="Thioredoxin-like_sf"/>
</dbReference>
<comment type="similarity">
    <text evidence="3">Belongs to the complex I 75 kDa subunit family.</text>
</comment>
<reference evidence="17 18" key="1">
    <citation type="submission" date="2014-02" db="EMBL/GenBank/DDBJ databases">
        <title>Kosmotoga genome sequencing.</title>
        <authorList>
            <person name="Pollo S.M."/>
            <person name="Charchuk R."/>
            <person name="Nesbo C.L."/>
        </authorList>
    </citation>
    <scope>NUCLEOTIDE SEQUENCE [LARGE SCALE GENOMIC DNA]</scope>
    <source>
        <strain evidence="17 18">S304</strain>
    </source>
</reference>
<keyword evidence="7" id="KW-0677">Repeat</keyword>
<name>A0A176JZH1_9BACT</name>
<dbReference type="InterPro" id="IPR001041">
    <property type="entry name" value="2Fe-2S_ferredoxin-type"/>
</dbReference>
<evidence type="ECO:0000313" key="17">
    <source>
        <dbReference type="EMBL" id="OAA29483.1"/>
    </source>
</evidence>
<dbReference type="FunFam" id="3.30.70.20:FF:000035">
    <property type="entry name" value="Iron hydrogenase 1"/>
    <property type="match status" value="1"/>
</dbReference>
<dbReference type="SUPFAM" id="SSF52833">
    <property type="entry name" value="Thioredoxin-like"/>
    <property type="match status" value="1"/>
</dbReference>
<evidence type="ECO:0000259" key="16">
    <source>
        <dbReference type="PROSITE" id="PS51839"/>
    </source>
</evidence>
<dbReference type="InterPro" id="IPR004108">
    <property type="entry name" value="Fe_hydrogenase_lsu_C"/>
</dbReference>
<keyword evidence="12" id="KW-0472">Membrane</keyword>
<proteinExistence type="inferred from homology"/>
<dbReference type="GO" id="GO:0008137">
    <property type="term" value="F:NADH dehydrogenase (ubiquinone) activity"/>
    <property type="evidence" value="ECO:0007669"/>
    <property type="project" value="InterPro"/>
</dbReference>
<dbReference type="RefSeq" id="WP_068348181.1">
    <property type="nucleotide sequence ID" value="NZ_JFHK01000018.1"/>
</dbReference>
<dbReference type="SMART" id="SM00902">
    <property type="entry name" value="Fe_hyd_SSU"/>
    <property type="match status" value="1"/>
</dbReference>
<dbReference type="Pfam" id="PF02906">
    <property type="entry name" value="Fe_hyd_lg_C"/>
    <property type="match status" value="1"/>
</dbReference>
<dbReference type="GO" id="GO:0051537">
    <property type="term" value="F:2 iron, 2 sulfur cluster binding"/>
    <property type="evidence" value="ECO:0007669"/>
    <property type="project" value="UniProtKB-KW"/>
</dbReference>
<dbReference type="EMBL" id="JFHK01000018">
    <property type="protein sequence ID" value="OAA29483.1"/>
    <property type="molecule type" value="Genomic_DNA"/>
</dbReference>
<dbReference type="Gene3D" id="3.40.950.10">
    <property type="entry name" value="Fe-only Hydrogenase (Larger Subunit), Chain L, domain 3"/>
    <property type="match status" value="1"/>
</dbReference>
<dbReference type="InterPro" id="IPR017900">
    <property type="entry name" value="4Fe4S_Fe_S_CS"/>
</dbReference>
<dbReference type="InterPro" id="IPR036010">
    <property type="entry name" value="2Fe-2S_ferredoxin-like_sf"/>
</dbReference>
<dbReference type="SUPFAM" id="SSF54862">
    <property type="entry name" value="4Fe-4S ferredoxins"/>
    <property type="match status" value="1"/>
</dbReference>
<dbReference type="InterPro" id="IPR017896">
    <property type="entry name" value="4Fe4S_Fe-S-bd"/>
</dbReference>
<evidence type="ECO:0000256" key="6">
    <source>
        <dbReference type="ARBA" id="ARBA00022723"/>
    </source>
</evidence>
<dbReference type="Pfam" id="PF01257">
    <property type="entry name" value="2Fe-2S_thioredx"/>
    <property type="match status" value="1"/>
</dbReference>
<evidence type="ECO:0000256" key="1">
    <source>
        <dbReference type="ARBA" id="ARBA00001966"/>
    </source>
</evidence>
<dbReference type="PANTHER" id="PTHR11615">
    <property type="entry name" value="NITRATE, FORMATE, IRON DEHYDROGENASE"/>
    <property type="match status" value="1"/>
</dbReference>
<feature type="domain" description="4Fe-4S His(Cys)3-ligated-type" evidence="16">
    <location>
        <begin position="77"/>
        <end position="116"/>
    </location>
</feature>
<evidence type="ECO:0000256" key="8">
    <source>
        <dbReference type="ARBA" id="ARBA00022967"/>
    </source>
</evidence>
<evidence type="ECO:0000256" key="9">
    <source>
        <dbReference type="ARBA" id="ARBA00023004"/>
    </source>
</evidence>
<keyword evidence="5" id="KW-0001">2Fe-2S</keyword>
<dbReference type="Gene3D" id="3.30.70.20">
    <property type="match status" value="1"/>
</dbReference>
<evidence type="ECO:0000313" key="18">
    <source>
        <dbReference type="Proteomes" id="UP000077339"/>
    </source>
</evidence>
<keyword evidence="11" id="KW-0520">NAD</keyword>
<evidence type="ECO:0000256" key="12">
    <source>
        <dbReference type="ARBA" id="ARBA00023136"/>
    </source>
</evidence>
<evidence type="ECO:0000256" key="4">
    <source>
        <dbReference type="ARBA" id="ARBA00022485"/>
    </source>
</evidence>
<dbReference type="GO" id="GO:0016491">
    <property type="term" value="F:oxidoreductase activity"/>
    <property type="evidence" value="ECO:0007669"/>
    <property type="project" value="InterPro"/>
</dbReference>
<evidence type="ECO:0000256" key="11">
    <source>
        <dbReference type="ARBA" id="ARBA00023027"/>
    </source>
</evidence>
<dbReference type="SMART" id="SM00929">
    <property type="entry name" value="NADH-G_4Fe-4S_3"/>
    <property type="match status" value="1"/>
</dbReference>
<comment type="cofactor">
    <cofactor evidence="1">
        <name>[4Fe-4S] cluster</name>
        <dbReference type="ChEBI" id="CHEBI:49883"/>
    </cofactor>
</comment>
<evidence type="ECO:0000256" key="7">
    <source>
        <dbReference type="ARBA" id="ARBA00022737"/>
    </source>
</evidence>
<dbReference type="PROSITE" id="PS00641">
    <property type="entry name" value="COMPLEX1_75K_1"/>
    <property type="match status" value="1"/>
</dbReference>
<evidence type="ECO:0000256" key="3">
    <source>
        <dbReference type="ARBA" id="ARBA00005404"/>
    </source>
</evidence>
<keyword evidence="18" id="KW-1185">Reference proteome</keyword>
<protein>
    <submittedName>
        <fullName evidence="17">Iron hydrogenase</fullName>
    </submittedName>
</protein>
<dbReference type="STRING" id="1453497.AT15_02070"/>
<dbReference type="SUPFAM" id="SSF53920">
    <property type="entry name" value="Fe-only hydrogenase"/>
    <property type="match status" value="1"/>
</dbReference>
<dbReference type="Gene3D" id="4.10.260.20">
    <property type="entry name" value="Iron hydrogenase, small subunit"/>
    <property type="match status" value="1"/>
</dbReference>
<dbReference type="Pfam" id="PF13510">
    <property type="entry name" value="Fer2_4"/>
    <property type="match status" value="1"/>
</dbReference>
<dbReference type="PATRIC" id="fig|1453497.3.peg.412"/>
<sequence>MKIYVNGKETIINDNARNVLEALKEVGIEIPNLCYLSETSIYGACRMCLVEVEGNGTVTSCTLKPYEGMKIKTHTPDIYELRRGILELLLASHNRDCTTCERNGQCKLQKYAEDFGIRNVRFEKLDKSNIFDSSSLIIRDNSKCILCGDCVRACEEIQSVAAIDFAYRGFEAQVVPAFEDGLANSECVYCGQCVAYCPTGALTFRNDTKELYKAMKSGKTVIGMIAPAVRSAVQEELGLEGDMVMAGRLVNFLKMIGFSKVFDVSFAADLVAYEEAHEFKERIENGYKLPQFTSCCPGWVKFVEQFYPEFIGNLSSVKSPQQALGTLVKKIYARELGLDPQDIYVVSFMPCTAKKYESERPELAGEVDLVLTTKELAQIVKASGINLKHVQPEPFDRPYGLSSQSGLSFGKTGGVLGSVIKVLEEPLNISEISTEEAEGIRTTKIKVKDGRIVTGIAVFGLGKAREVIEKIKSGKIKADIVEVMACDYGCIGGGGQPYPNNSAKRQERARILRETVGMDVLVSPVENYHMQELYKKYLIKPLSEESHKILHTSFKHRKRVNSEDIDILPLPLDEKDKLTVNVCLGTSCYSKGSYNILSDLIEASNKEEWAKNLEIKGTFCLENCGVSPNVMVKDEVISEATTEKVKEVLKKHASREKT</sequence>
<dbReference type="OrthoDB" id="9803192at2"/>
<evidence type="ECO:0000256" key="2">
    <source>
        <dbReference type="ARBA" id="ARBA00004370"/>
    </source>
</evidence>
<keyword evidence="9" id="KW-0408">Iron</keyword>
<dbReference type="InterPro" id="IPR000283">
    <property type="entry name" value="NADH_UbQ_OxRdtase_75kDa_su_CS"/>
</dbReference>
<dbReference type="Proteomes" id="UP000077339">
    <property type="component" value="Unassembled WGS sequence"/>
</dbReference>
<evidence type="ECO:0000256" key="13">
    <source>
        <dbReference type="ARBA" id="ARBA00034078"/>
    </source>
</evidence>
<dbReference type="Gene3D" id="3.40.50.1780">
    <property type="match status" value="1"/>
</dbReference>
<dbReference type="FunFam" id="3.10.20.740:FF:000004">
    <property type="entry name" value="NADH-quinone oxidoreductase"/>
    <property type="match status" value="1"/>
</dbReference>
<dbReference type="PROSITE" id="PS51085">
    <property type="entry name" value="2FE2S_FER_2"/>
    <property type="match status" value="1"/>
</dbReference>
<evidence type="ECO:0000256" key="10">
    <source>
        <dbReference type="ARBA" id="ARBA00023014"/>
    </source>
</evidence>
<dbReference type="InterPro" id="IPR003149">
    <property type="entry name" value="Fe_hydrogenase_ssu"/>
</dbReference>
<comment type="subcellular location">
    <subcellularLocation>
        <location evidence="2">Membrane</location>
    </subcellularLocation>
</comment>
<dbReference type="PROSITE" id="PS51379">
    <property type="entry name" value="4FE4S_FER_2"/>
    <property type="match status" value="2"/>
</dbReference>
<dbReference type="AlphaFoldDB" id="A0A176JZH1"/>
<dbReference type="Pfam" id="PF10588">
    <property type="entry name" value="NADH-G_4Fe-4S_3"/>
    <property type="match status" value="1"/>
</dbReference>
<dbReference type="CDD" id="cd00207">
    <property type="entry name" value="fer2"/>
    <property type="match status" value="1"/>
</dbReference>
<evidence type="ECO:0000259" key="15">
    <source>
        <dbReference type="PROSITE" id="PS51379"/>
    </source>
</evidence>
<keyword evidence="10" id="KW-0411">Iron-sulfur</keyword>
<comment type="caution">
    <text evidence="17">The sequence shown here is derived from an EMBL/GenBank/DDBJ whole genome shotgun (WGS) entry which is preliminary data.</text>
</comment>
<evidence type="ECO:0000259" key="14">
    <source>
        <dbReference type="PROSITE" id="PS51085"/>
    </source>
</evidence>
<dbReference type="Gene3D" id="3.40.30.10">
    <property type="entry name" value="Glutaredoxin"/>
    <property type="match status" value="1"/>
</dbReference>
<dbReference type="PROSITE" id="PS51839">
    <property type="entry name" value="4FE4S_HC3"/>
    <property type="match status" value="1"/>
</dbReference>
<dbReference type="InterPro" id="IPR009016">
    <property type="entry name" value="Fe_hydrogenase"/>
</dbReference>
<dbReference type="SUPFAM" id="SSF54292">
    <property type="entry name" value="2Fe-2S ferredoxin-like"/>
    <property type="match status" value="1"/>
</dbReference>
<dbReference type="GO" id="GO:0016020">
    <property type="term" value="C:membrane"/>
    <property type="evidence" value="ECO:0007669"/>
    <property type="project" value="UniProtKB-SubCell"/>
</dbReference>
<keyword evidence="8" id="KW-1278">Translocase</keyword>
<feature type="domain" description="2Fe-2S ferredoxin-type" evidence="14">
    <location>
        <begin position="1"/>
        <end position="77"/>
    </location>
</feature>
<dbReference type="InterPro" id="IPR036991">
    <property type="entry name" value="Fe_hydrogenase_ssu_sf"/>
</dbReference>
<organism evidence="17 18">
    <name type="scientific">Kosmotoga arenicorallina S304</name>
    <dbReference type="NCBI Taxonomy" id="1453497"/>
    <lineage>
        <taxon>Bacteria</taxon>
        <taxon>Thermotogati</taxon>
        <taxon>Thermotogota</taxon>
        <taxon>Thermotogae</taxon>
        <taxon>Kosmotogales</taxon>
        <taxon>Kosmotogaceae</taxon>
        <taxon>Kosmotoga</taxon>
    </lineage>
</organism>
<feature type="domain" description="4Fe-4S ferredoxin-type" evidence="15">
    <location>
        <begin position="178"/>
        <end position="207"/>
    </location>
</feature>
<dbReference type="InterPro" id="IPR050340">
    <property type="entry name" value="Cytosolic_Fe-S_CAF"/>
</dbReference>
<comment type="cofactor">
    <cofactor evidence="13">
        <name>[2Fe-2S] cluster</name>
        <dbReference type="ChEBI" id="CHEBI:190135"/>
    </cofactor>
</comment>
<dbReference type="GO" id="GO:0042773">
    <property type="term" value="P:ATP synthesis coupled electron transport"/>
    <property type="evidence" value="ECO:0007669"/>
    <property type="project" value="InterPro"/>
</dbReference>
<keyword evidence="4" id="KW-0004">4Fe-4S</keyword>
<gene>
    <name evidence="17" type="ORF">AT15_02070</name>
</gene>
<dbReference type="Pfam" id="PF12838">
    <property type="entry name" value="Fer4_7"/>
    <property type="match status" value="1"/>
</dbReference>
<dbReference type="InterPro" id="IPR019574">
    <property type="entry name" value="NADH_UbQ_OxRdtase_Gsu_4Fe4S-bd"/>
</dbReference>
<dbReference type="GO" id="GO:0051539">
    <property type="term" value="F:4 iron, 4 sulfur cluster binding"/>
    <property type="evidence" value="ECO:0007669"/>
    <property type="project" value="UniProtKB-KW"/>
</dbReference>
<dbReference type="GO" id="GO:0046872">
    <property type="term" value="F:metal ion binding"/>
    <property type="evidence" value="ECO:0007669"/>
    <property type="project" value="UniProtKB-KW"/>
</dbReference>
<keyword evidence="6" id="KW-0479">Metal-binding</keyword>
<evidence type="ECO:0000256" key="5">
    <source>
        <dbReference type="ARBA" id="ARBA00022714"/>
    </source>
</evidence>